<dbReference type="PANTHER" id="PTHR42085">
    <property type="entry name" value="F-BOX DOMAIN-CONTAINING PROTEIN"/>
    <property type="match status" value="1"/>
</dbReference>
<sequence>MSLRRPSHSASSSNNFRFLDLPSEIRTKIYGLVLCDIRDLKTPDSFAEPTEFAKYEHDIHPQLLQTCHQINDEAKYTMLTTNLFVEVKFITGIGHRLNYDFFEMLRLARVPILRVKKNEEVGPHTAAGGAFNGCVMRHQISSAGGSIWEKKGTDSLMLLHRDMDQFCAAIMETQWFVTYINEKTIHEVTLLNPFIPEVTPSKVVLSGKNTSARPFSMDLLRHIQPTLLSPFTPQLFRGSSGFIIKDHTIKNRPAPSVMETTTLPMTAVSVMEDLYQLKGQGDNHSLQGSHGYAKAFYKLIDYKIAILMRRTSLSMMKLFEEEGNQLEKELADLSTELSDYKF</sequence>
<evidence type="ECO:0000313" key="1">
    <source>
        <dbReference type="EMBL" id="ESZ91630.1"/>
    </source>
</evidence>
<dbReference type="OrthoDB" id="5229512at2759"/>
<comment type="caution">
    <text evidence="1">The sequence shown here is derived from an EMBL/GenBank/DDBJ whole genome shotgun (WGS) entry which is preliminary data.</text>
</comment>
<reference evidence="1 2" key="1">
    <citation type="journal article" date="2014" name="Genome Announc.">
        <title>Draft genome sequence of Sclerotinia borealis, a psychrophilic plant pathogenic fungus.</title>
        <authorList>
            <person name="Mardanov A.V."/>
            <person name="Beletsky A.V."/>
            <person name="Kadnikov V.V."/>
            <person name="Ignatov A.N."/>
            <person name="Ravin N.V."/>
        </authorList>
    </citation>
    <scope>NUCLEOTIDE SEQUENCE [LARGE SCALE GENOMIC DNA]</scope>
    <source>
        <strain evidence="2">F-4157</strain>
    </source>
</reference>
<dbReference type="EMBL" id="AYSA01000476">
    <property type="protein sequence ID" value="ESZ91630.1"/>
    <property type="molecule type" value="Genomic_DNA"/>
</dbReference>
<dbReference type="PANTHER" id="PTHR42085:SF2">
    <property type="entry name" value="F-BOX DOMAIN-CONTAINING PROTEIN"/>
    <property type="match status" value="1"/>
</dbReference>
<proteinExistence type="predicted"/>
<protein>
    <submittedName>
        <fullName evidence="1">Uncharacterized protein</fullName>
    </submittedName>
</protein>
<accession>W9CAM7</accession>
<organism evidence="1 2">
    <name type="scientific">Sclerotinia borealis (strain F-4128)</name>
    <dbReference type="NCBI Taxonomy" id="1432307"/>
    <lineage>
        <taxon>Eukaryota</taxon>
        <taxon>Fungi</taxon>
        <taxon>Dikarya</taxon>
        <taxon>Ascomycota</taxon>
        <taxon>Pezizomycotina</taxon>
        <taxon>Leotiomycetes</taxon>
        <taxon>Helotiales</taxon>
        <taxon>Sclerotiniaceae</taxon>
        <taxon>Sclerotinia</taxon>
    </lineage>
</organism>
<dbReference type="InterPro" id="IPR038883">
    <property type="entry name" value="AN11006-like"/>
</dbReference>
<evidence type="ECO:0000313" key="2">
    <source>
        <dbReference type="Proteomes" id="UP000019487"/>
    </source>
</evidence>
<keyword evidence="2" id="KW-1185">Reference proteome</keyword>
<dbReference type="Proteomes" id="UP000019487">
    <property type="component" value="Unassembled WGS sequence"/>
</dbReference>
<dbReference type="AlphaFoldDB" id="W9CAM7"/>
<gene>
    <name evidence="1" type="ORF">SBOR_7992</name>
</gene>
<dbReference type="HOGENOM" id="CLU_811721_0_0_1"/>
<name>W9CAM7_SCLBF</name>